<protein>
    <submittedName>
        <fullName evidence="2">MBL fold metallo-hydrolase</fullName>
    </submittedName>
</protein>
<evidence type="ECO:0000313" key="3">
    <source>
        <dbReference type="Proteomes" id="UP001550044"/>
    </source>
</evidence>
<dbReference type="InterPro" id="IPR001279">
    <property type="entry name" value="Metallo-B-lactamas"/>
</dbReference>
<dbReference type="RefSeq" id="WP_356710183.1">
    <property type="nucleotide sequence ID" value="NZ_JBEXIP010000013.1"/>
</dbReference>
<dbReference type="SUPFAM" id="SSF56281">
    <property type="entry name" value="Metallo-hydrolase/oxidoreductase"/>
    <property type="match status" value="1"/>
</dbReference>
<evidence type="ECO:0000313" key="2">
    <source>
        <dbReference type="EMBL" id="MET8434683.1"/>
    </source>
</evidence>
<feature type="domain" description="Metallo-beta-lactamase" evidence="1">
    <location>
        <begin position="20"/>
        <end position="200"/>
    </location>
</feature>
<proteinExistence type="predicted"/>
<comment type="caution">
    <text evidence="2">The sequence shown here is derived from an EMBL/GenBank/DDBJ whole genome shotgun (WGS) entry which is preliminary data.</text>
</comment>
<organism evidence="2 3">
    <name type="scientific">Streptomyces sp. 900116325</name>
    <dbReference type="NCBI Taxonomy" id="3154295"/>
    <lineage>
        <taxon>Bacteria</taxon>
        <taxon>Bacillati</taxon>
        <taxon>Actinomycetota</taxon>
        <taxon>Actinomycetes</taxon>
        <taxon>Kitasatosporales</taxon>
        <taxon>Streptomycetaceae</taxon>
        <taxon>Streptomyces</taxon>
    </lineage>
</organism>
<dbReference type="CDD" id="cd06262">
    <property type="entry name" value="metallo-hydrolase-like_MBL-fold"/>
    <property type="match status" value="1"/>
</dbReference>
<dbReference type="InterPro" id="IPR036866">
    <property type="entry name" value="RibonucZ/Hydroxyglut_hydro"/>
</dbReference>
<name>A0ABV2UD06_9ACTN</name>
<dbReference type="SMART" id="SM00849">
    <property type="entry name" value="Lactamase_B"/>
    <property type="match status" value="1"/>
</dbReference>
<dbReference type="Pfam" id="PF00753">
    <property type="entry name" value="Lactamase_B"/>
    <property type="match status" value="1"/>
</dbReference>
<keyword evidence="3" id="KW-1185">Reference proteome</keyword>
<accession>A0ABV2UD06</accession>
<gene>
    <name evidence="2" type="ORF">ABZV61_18145</name>
</gene>
<reference evidence="2 3" key="1">
    <citation type="submission" date="2024-06" db="EMBL/GenBank/DDBJ databases">
        <title>The Natural Products Discovery Center: Release of the First 8490 Sequenced Strains for Exploring Actinobacteria Biosynthetic Diversity.</title>
        <authorList>
            <person name="Kalkreuter E."/>
            <person name="Kautsar S.A."/>
            <person name="Yang D."/>
            <person name="Bader C.D."/>
            <person name="Teijaro C.N."/>
            <person name="Fluegel L."/>
            <person name="Davis C.M."/>
            <person name="Simpson J.R."/>
            <person name="Lauterbach L."/>
            <person name="Steele A.D."/>
            <person name="Gui C."/>
            <person name="Meng S."/>
            <person name="Li G."/>
            <person name="Viehrig K."/>
            <person name="Ye F."/>
            <person name="Su P."/>
            <person name="Kiefer A.F."/>
            <person name="Nichols A."/>
            <person name="Cepeda A.J."/>
            <person name="Yan W."/>
            <person name="Fan B."/>
            <person name="Jiang Y."/>
            <person name="Adhikari A."/>
            <person name="Zheng C.-J."/>
            <person name="Schuster L."/>
            <person name="Cowan T.M."/>
            <person name="Smanski M.J."/>
            <person name="Chevrette M.G."/>
            <person name="De Carvalho L.P.S."/>
            <person name="Shen B."/>
        </authorList>
    </citation>
    <scope>NUCLEOTIDE SEQUENCE [LARGE SCALE GENOMIC DNA]</scope>
    <source>
        <strain evidence="2 3">NPDC005137</strain>
    </source>
</reference>
<evidence type="ECO:0000259" key="1">
    <source>
        <dbReference type="SMART" id="SM00849"/>
    </source>
</evidence>
<dbReference type="Proteomes" id="UP001550044">
    <property type="component" value="Unassembled WGS sequence"/>
</dbReference>
<sequence length="325" mass="34760">MSPHPSLPSWATWWQRPFPDANTLLLQGRQPALVDTGFVGHAEETAAWARAHAGEVGLVVNTHWHSDHVGGNALLQAQGAAVAAGAPEAEAIERRDPGCCAAEYLDQPVAPYTVDVPLDDGQVLRLGDAEWEVVRTPGHTPGHLALWEPEKQLLVVGDALSDYDVGWVNLALDGLDAATTALTSLKRMADLAPRVILPSHGPIPADPGAAFAAALRRAQRLVDDPDGTVWYGARRIFAFALMIRGGLPADEVEPYLHARAWLTDAARLLDLTPEALATDLVTTMLAGGAVVLRDGRLHAAADHSPVAAESLRVPYPRAWPVSEPR</sequence>
<dbReference type="InterPro" id="IPR050855">
    <property type="entry name" value="NDM-1-like"/>
</dbReference>
<dbReference type="PANTHER" id="PTHR42951">
    <property type="entry name" value="METALLO-BETA-LACTAMASE DOMAIN-CONTAINING"/>
    <property type="match status" value="1"/>
</dbReference>
<dbReference type="EMBL" id="JBEXIP010000013">
    <property type="protein sequence ID" value="MET8434683.1"/>
    <property type="molecule type" value="Genomic_DNA"/>
</dbReference>
<dbReference type="Gene3D" id="3.60.15.10">
    <property type="entry name" value="Ribonuclease Z/Hydroxyacylglutathione hydrolase-like"/>
    <property type="match status" value="1"/>
</dbReference>